<evidence type="ECO:0000313" key="2">
    <source>
        <dbReference type="Proteomes" id="UP000000763"/>
    </source>
</evidence>
<organism evidence="1 2">
    <name type="scientific">Oryza sativa subsp. japonica</name>
    <name type="common">Rice</name>
    <dbReference type="NCBI Taxonomy" id="39947"/>
    <lineage>
        <taxon>Eukaryota</taxon>
        <taxon>Viridiplantae</taxon>
        <taxon>Streptophyta</taxon>
        <taxon>Embryophyta</taxon>
        <taxon>Tracheophyta</taxon>
        <taxon>Spermatophyta</taxon>
        <taxon>Magnoliopsida</taxon>
        <taxon>Liliopsida</taxon>
        <taxon>Poales</taxon>
        <taxon>Poaceae</taxon>
        <taxon>BOP clade</taxon>
        <taxon>Oryzoideae</taxon>
        <taxon>Oryzeae</taxon>
        <taxon>Oryzinae</taxon>
        <taxon>Oryza</taxon>
        <taxon>Oryza sativa</taxon>
    </lineage>
</organism>
<gene>
    <name evidence="1" type="primary">P0708B04.10</name>
</gene>
<sequence length="67" mass="7920">MDTSRHLTDTSAWRFFDDIDRVLYDDNDRINDDDIDHVIYDDNDCINSFRLHNNVKKFSPSATCGYT</sequence>
<dbReference type="EMBL" id="AP004764">
    <property type="protein sequence ID" value="BAD10035.1"/>
    <property type="molecule type" value="Genomic_DNA"/>
</dbReference>
<accession>Q6Z8R4</accession>
<reference evidence="2" key="1">
    <citation type="journal article" date="2005" name="Nature">
        <title>The map-based sequence of the rice genome.</title>
        <authorList>
            <consortium name="International rice genome sequencing project (IRGSP)"/>
            <person name="Matsumoto T."/>
            <person name="Wu J."/>
            <person name="Kanamori H."/>
            <person name="Katayose Y."/>
            <person name="Fujisawa M."/>
            <person name="Namiki N."/>
            <person name="Mizuno H."/>
            <person name="Yamamoto K."/>
            <person name="Antonio B.A."/>
            <person name="Baba T."/>
            <person name="Sakata K."/>
            <person name="Nagamura Y."/>
            <person name="Aoki H."/>
            <person name="Arikawa K."/>
            <person name="Arita K."/>
            <person name="Bito T."/>
            <person name="Chiden Y."/>
            <person name="Fujitsuka N."/>
            <person name="Fukunaka R."/>
            <person name="Hamada M."/>
            <person name="Harada C."/>
            <person name="Hayashi A."/>
            <person name="Hijishita S."/>
            <person name="Honda M."/>
            <person name="Hosokawa S."/>
            <person name="Ichikawa Y."/>
            <person name="Idonuma A."/>
            <person name="Iijima M."/>
            <person name="Ikeda M."/>
            <person name="Ikeno M."/>
            <person name="Ito K."/>
            <person name="Ito S."/>
            <person name="Ito T."/>
            <person name="Ito Y."/>
            <person name="Ito Y."/>
            <person name="Iwabuchi A."/>
            <person name="Kamiya K."/>
            <person name="Karasawa W."/>
            <person name="Kurita K."/>
            <person name="Katagiri S."/>
            <person name="Kikuta A."/>
            <person name="Kobayashi H."/>
            <person name="Kobayashi N."/>
            <person name="Machita K."/>
            <person name="Maehara T."/>
            <person name="Masukawa M."/>
            <person name="Mizubayashi T."/>
            <person name="Mukai Y."/>
            <person name="Nagasaki H."/>
            <person name="Nagata Y."/>
            <person name="Naito S."/>
            <person name="Nakashima M."/>
            <person name="Nakama Y."/>
            <person name="Nakamichi Y."/>
            <person name="Nakamura M."/>
            <person name="Meguro A."/>
            <person name="Negishi M."/>
            <person name="Ohta I."/>
            <person name="Ohta T."/>
            <person name="Okamoto M."/>
            <person name="Ono N."/>
            <person name="Saji S."/>
            <person name="Sakaguchi M."/>
            <person name="Sakai K."/>
            <person name="Shibata M."/>
            <person name="Shimokawa T."/>
            <person name="Song J."/>
            <person name="Takazaki Y."/>
            <person name="Terasawa K."/>
            <person name="Tsugane M."/>
            <person name="Tsuji K."/>
            <person name="Ueda S."/>
            <person name="Waki K."/>
            <person name="Yamagata H."/>
            <person name="Yamamoto M."/>
            <person name="Yamamoto S."/>
            <person name="Yamane H."/>
            <person name="Yoshiki S."/>
            <person name="Yoshihara R."/>
            <person name="Yukawa K."/>
            <person name="Zhong H."/>
            <person name="Yano M."/>
            <person name="Yuan Q."/>
            <person name="Ouyang S."/>
            <person name="Liu J."/>
            <person name="Jones K.M."/>
            <person name="Gansberger K."/>
            <person name="Moffat K."/>
            <person name="Hill J."/>
            <person name="Bera J."/>
            <person name="Fadrosh D."/>
            <person name="Jin S."/>
            <person name="Johri S."/>
            <person name="Kim M."/>
            <person name="Overton L."/>
            <person name="Reardon M."/>
            <person name="Tsitrin T."/>
            <person name="Vuong H."/>
            <person name="Weaver B."/>
            <person name="Ciecko A."/>
            <person name="Tallon L."/>
            <person name="Jackson J."/>
            <person name="Pai G."/>
            <person name="Aken S.V."/>
            <person name="Utterback T."/>
            <person name="Reidmuller S."/>
            <person name="Feldblyum T."/>
            <person name="Hsiao J."/>
            <person name="Zismann V."/>
            <person name="Iobst S."/>
            <person name="de Vazeille A.R."/>
            <person name="Buell C.R."/>
            <person name="Ying K."/>
            <person name="Li Y."/>
            <person name="Lu T."/>
            <person name="Huang Y."/>
            <person name="Zhao Q."/>
            <person name="Feng Q."/>
            <person name="Zhang L."/>
            <person name="Zhu J."/>
            <person name="Weng Q."/>
            <person name="Mu J."/>
            <person name="Lu Y."/>
            <person name="Fan D."/>
            <person name="Liu Y."/>
            <person name="Guan J."/>
            <person name="Zhang Y."/>
            <person name="Yu S."/>
            <person name="Liu X."/>
            <person name="Zhang Y."/>
            <person name="Hong G."/>
            <person name="Han B."/>
            <person name="Choisne N."/>
            <person name="Demange N."/>
            <person name="Orjeda G."/>
            <person name="Samain S."/>
            <person name="Cattolico L."/>
            <person name="Pelletier E."/>
            <person name="Couloux A."/>
            <person name="Segurens B."/>
            <person name="Wincker P."/>
            <person name="D'Hont A."/>
            <person name="Scarpelli C."/>
            <person name="Weissenbach J."/>
            <person name="Salanoubat M."/>
            <person name="Quetier F."/>
            <person name="Yu Y."/>
            <person name="Kim H.R."/>
            <person name="Rambo T."/>
            <person name="Currie J."/>
            <person name="Collura K."/>
            <person name="Luo M."/>
            <person name="Yang T."/>
            <person name="Ammiraju J.S.S."/>
            <person name="Engler F."/>
            <person name="Soderlund C."/>
            <person name="Wing R.A."/>
            <person name="Palmer L.E."/>
            <person name="de la Bastide M."/>
            <person name="Spiegel L."/>
            <person name="Nascimento L."/>
            <person name="Zutavern T."/>
            <person name="O'Shaughnessy A."/>
            <person name="Dike S."/>
            <person name="Dedhia N."/>
            <person name="Preston R."/>
            <person name="Balija V."/>
            <person name="McCombie W.R."/>
            <person name="Chow T."/>
            <person name="Chen H."/>
            <person name="Chung M."/>
            <person name="Chen C."/>
            <person name="Shaw J."/>
            <person name="Wu H."/>
            <person name="Hsiao K."/>
            <person name="Chao Y."/>
            <person name="Chu M."/>
            <person name="Cheng C."/>
            <person name="Hour A."/>
            <person name="Lee P."/>
            <person name="Lin S."/>
            <person name="Lin Y."/>
            <person name="Liou J."/>
            <person name="Liu S."/>
            <person name="Hsing Y."/>
            <person name="Raghuvanshi S."/>
            <person name="Mohanty A."/>
            <person name="Bharti A.K."/>
            <person name="Gaur A."/>
            <person name="Gupta V."/>
            <person name="Kumar D."/>
            <person name="Ravi V."/>
            <person name="Vij S."/>
            <person name="Kapur A."/>
            <person name="Khurana P."/>
            <person name="Khurana P."/>
            <person name="Khurana J.P."/>
            <person name="Tyagi A.K."/>
            <person name="Gaikwad K."/>
            <person name="Singh A."/>
            <person name="Dalal V."/>
            <person name="Srivastava S."/>
            <person name="Dixit A."/>
            <person name="Pal A.K."/>
            <person name="Ghazi I.A."/>
            <person name="Yadav M."/>
            <person name="Pandit A."/>
            <person name="Bhargava A."/>
            <person name="Sureshbabu K."/>
            <person name="Batra K."/>
            <person name="Sharma T.R."/>
            <person name="Mohapatra T."/>
            <person name="Singh N.K."/>
            <person name="Messing J."/>
            <person name="Nelson A.B."/>
            <person name="Fuks G."/>
            <person name="Kavchok S."/>
            <person name="Keizer G."/>
            <person name="Linton E."/>
            <person name="Llaca V."/>
            <person name="Song R."/>
            <person name="Tanyolac B."/>
            <person name="Young S."/>
            <person name="Ho-Il K."/>
            <person name="Hahn J.H."/>
            <person name="Sangsakoo G."/>
            <person name="Vanavichit A."/>
            <person name="de Mattos Luiz.A.T."/>
            <person name="Zimmer P.D."/>
            <person name="Malone G."/>
            <person name="Dellagostin O."/>
            <person name="de Oliveira A.C."/>
            <person name="Bevan M."/>
            <person name="Bancroft I."/>
            <person name="Minx P."/>
            <person name="Cordum H."/>
            <person name="Wilson R."/>
            <person name="Cheng Z."/>
            <person name="Jin W."/>
            <person name="Jiang J."/>
            <person name="Leong S.A."/>
            <person name="Iwama H."/>
            <person name="Gojobori T."/>
            <person name="Itoh T."/>
            <person name="Niimura Y."/>
            <person name="Fujii Y."/>
            <person name="Habara T."/>
            <person name="Sakai H."/>
            <person name="Sato Y."/>
            <person name="Wilson G."/>
            <person name="Kumar K."/>
            <person name="McCouch S."/>
            <person name="Juretic N."/>
            <person name="Hoen D."/>
            <person name="Wright S."/>
            <person name="Bruskiewich R."/>
            <person name="Bureau T."/>
            <person name="Miyao A."/>
            <person name="Hirochika H."/>
            <person name="Nishikawa T."/>
            <person name="Kadowaki K."/>
            <person name="Sugiura M."/>
            <person name="Burr B."/>
            <person name="Sasaki T."/>
        </authorList>
    </citation>
    <scope>NUCLEOTIDE SEQUENCE [LARGE SCALE GENOMIC DNA]</scope>
    <source>
        <strain evidence="2">cv. Nipponbare</strain>
    </source>
</reference>
<dbReference type="AlphaFoldDB" id="Q6Z8R4"/>
<reference evidence="2" key="2">
    <citation type="journal article" date="2008" name="Nucleic Acids Res.">
        <title>The rice annotation project database (RAP-DB): 2008 update.</title>
        <authorList>
            <consortium name="The rice annotation project (RAP)"/>
        </authorList>
    </citation>
    <scope>GENOME REANNOTATION</scope>
    <source>
        <strain evidence="2">cv. Nipponbare</strain>
    </source>
</reference>
<proteinExistence type="predicted"/>
<evidence type="ECO:0000313" key="1">
    <source>
        <dbReference type="EMBL" id="BAD10035.1"/>
    </source>
</evidence>
<protein>
    <submittedName>
        <fullName evidence="1">Uncharacterized protein</fullName>
    </submittedName>
</protein>
<name>Q6Z8R4_ORYSJ</name>
<dbReference type="Proteomes" id="UP000000763">
    <property type="component" value="Chromosome 8"/>
</dbReference>